<name>A0AAD7SQN3_9TELE</name>
<dbReference type="PANTHER" id="PTHR24028:SF244">
    <property type="entry name" value="PARAXIAL PROTOCADHERIN"/>
    <property type="match status" value="1"/>
</dbReference>
<evidence type="ECO:0000256" key="8">
    <source>
        <dbReference type="ARBA" id="ARBA00023180"/>
    </source>
</evidence>
<dbReference type="GO" id="GO:0007156">
    <property type="term" value="P:homophilic cell adhesion via plasma membrane adhesion molecules"/>
    <property type="evidence" value="ECO:0007669"/>
    <property type="project" value="InterPro"/>
</dbReference>
<dbReference type="AlphaFoldDB" id="A0AAD7SQN3"/>
<dbReference type="Pfam" id="PF08266">
    <property type="entry name" value="Cadherin_2"/>
    <property type="match status" value="1"/>
</dbReference>
<evidence type="ECO:0000256" key="5">
    <source>
        <dbReference type="ARBA" id="ARBA00022889"/>
    </source>
</evidence>
<dbReference type="PROSITE" id="PS50268">
    <property type="entry name" value="CADHERIN_2"/>
    <property type="match status" value="2"/>
</dbReference>
<dbReference type="SMART" id="SM00112">
    <property type="entry name" value="CA"/>
    <property type="match status" value="3"/>
</dbReference>
<feature type="compositionally biased region" description="Polar residues" evidence="10">
    <location>
        <begin position="605"/>
        <end position="624"/>
    </location>
</feature>
<dbReference type="PROSITE" id="PS00232">
    <property type="entry name" value="CADHERIN_1"/>
    <property type="match status" value="1"/>
</dbReference>
<feature type="region of interest" description="Disordered" evidence="10">
    <location>
        <begin position="447"/>
        <end position="535"/>
    </location>
</feature>
<keyword evidence="14" id="KW-1185">Reference proteome</keyword>
<comment type="subcellular location">
    <subcellularLocation>
        <location evidence="1">Membrane</location>
        <topology evidence="1">Single-pass membrane protein</topology>
    </subcellularLocation>
</comment>
<comment type="caution">
    <text evidence="13">The sequence shown here is derived from an EMBL/GenBank/DDBJ whole genome shotgun (WGS) entry which is preliminary data.</text>
</comment>
<feature type="compositionally biased region" description="Polar residues" evidence="10">
    <location>
        <begin position="479"/>
        <end position="492"/>
    </location>
</feature>
<dbReference type="SUPFAM" id="SSF49313">
    <property type="entry name" value="Cadherin-like"/>
    <property type="match status" value="3"/>
</dbReference>
<dbReference type="Pfam" id="PF00028">
    <property type="entry name" value="Cadherin"/>
    <property type="match status" value="2"/>
</dbReference>
<keyword evidence="7 11" id="KW-0472">Membrane</keyword>
<evidence type="ECO:0000259" key="12">
    <source>
        <dbReference type="PROSITE" id="PS50268"/>
    </source>
</evidence>
<proteinExistence type="predicted"/>
<dbReference type="InterPro" id="IPR002126">
    <property type="entry name" value="Cadherin-like_dom"/>
</dbReference>
<gene>
    <name evidence="13" type="ORF">AAFF_G00287480</name>
</gene>
<keyword evidence="4 9" id="KW-0106">Calcium</keyword>
<keyword evidence="5" id="KW-0130">Cell adhesion</keyword>
<evidence type="ECO:0000313" key="13">
    <source>
        <dbReference type="EMBL" id="KAJ8407072.1"/>
    </source>
</evidence>
<feature type="transmembrane region" description="Helical" evidence="11">
    <location>
        <begin position="353"/>
        <end position="377"/>
    </location>
</feature>
<dbReference type="InterPro" id="IPR020894">
    <property type="entry name" value="Cadherin_CS"/>
</dbReference>
<accession>A0AAD7SQN3</accession>
<evidence type="ECO:0000256" key="2">
    <source>
        <dbReference type="ARBA" id="ARBA00022692"/>
    </source>
</evidence>
<reference evidence="13" key="1">
    <citation type="journal article" date="2023" name="Science">
        <title>Genome structures resolve the early diversification of teleost fishes.</title>
        <authorList>
            <person name="Parey E."/>
            <person name="Louis A."/>
            <person name="Montfort J."/>
            <person name="Bouchez O."/>
            <person name="Roques C."/>
            <person name="Iampietro C."/>
            <person name="Lluch J."/>
            <person name="Castinel A."/>
            <person name="Donnadieu C."/>
            <person name="Desvignes T."/>
            <person name="Floi Bucao C."/>
            <person name="Jouanno E."/>
            <person name="Wen M."/>
            <person name="Mejri S."/>
            <person name="Dirks R."/>
            <person name="Jansen H."/>
            <person name="Henkel C."/>
            <person name="Chen W.J."/>
            <person name="Zahm M."/>
            <person name="Cabau C."/>
            <person name="Klopp C."/>
            <person name="Thompson A.W."/>
            <person name="Robinson-Rechavi M."/>
            <person name="Braasch I."/>
            <person name="Lecointre G."/>
            <person name="Bobe J."/>
            <person name="Postlethwait J.H."/>
            <person name="Berthelot C."/>
            <person name="Roest Crollius H."/>
            <person name="Guiguen Y."/>
        </authorList>
    </citation>
    <scope>NUCLEOTIDE SEQUENCE</scope>
    <source>
        <strain evidence="13">NC1722</strain>
    </source>
</reference>
<evidence type="ECO:0000256" key="3">
    <source>
        <dbReference type="ARBA" id="ARBA00022737"/>
    </source>
</evidence>
<keyword evidence="3" id="KW-0677">Repeat</keyword>
<evidence type="ECO:0000256" key="7">
    <source>
        <dbReference type="ARBA" id="ARBA00023136"/>
    </source>
</evidence>
<feature type="domain" description="Cadherin" evidence="12">
    <location>
        <begin position="66"/>
        <end position="156"/>
    </location>
</feature>
<keyword evidence="2 11" id="KW-0812">Transmembrane</keyword>
<protein>
    <recommendedName>
        <fullName evidence="12">Cadherin domain-containing protein</fullName>
    </recommendedName>
</protein>
<feature type="domain" description="Cadherin" evidence="12">
    <location>
        <begin position="171"/>
        <end position="270"/>
    </location>
</feature>
<evidence type="ECO:0000256" key="9">
    <source>
        <dbReference type="PROSITE-ProRule" id="PRU00043"/>
    </source>
</evidence>
<dbReference type="FunFam" id="2.60.40.60:FF:000002">
    <property type="entry name" value="Protocadherin alpha 2"/>
    <property type="match status" value="1"/>
</dbReference>
<evidence type="ECO:0000256" key="6">
    <source>
        <dbReference type="ARBA" id="ARBA00022989"/>
    </source>
</evidence>
<dbReference type="Gene3D" id="2.60.40.60">
    <property type="entry name" value="Cadherins"/>
    <property type="match status" value="3"/>
</dbReference>
<organism evidence="13 14">
    <name type="scientific">Aldrovandia affinis</name>
    <dbReference type="NCBI Taxonomy" id="143900"/>
    <lineage>
        <taxon>Eukaryota</taxon>
        <taxon>Metazoa</taxon>
        <taxon>Chordata</taxon>
        <taxon>Craniata</taxon>
        <taxon>Vertebrata</taxon>
        <taxon>Euteleostomi</taxon>
        <taxon>Actinopterygii</taxon>
        <taxon>Neopterygii</taxon>
        <taxon>Teleostei</taxon>
        <taxon>Notacanthiformes</taxon>
        <taxon>Halosauridae</taxon>
        <taxon>Aldrovandia</taxon>
    </lineage>
</organism>
<dbReference type="GO" id="GO:0005886">
    <property type="term" value="C:plasma membrane"/>
    <property type="evidence" value="ECO:0007669"/>
    <property type="project" value="InterPro"/>
</dbReference>
<evidence type="ECO:0000313" key="14">
    <source>
        <dbReference type="Proteomes" id="UP001221898"/>
    </source>
</evidence>
<dbReference type="GO" id="GO:0005509">
    <property type="term" value="F:calcium ion binding"/>
    <property type="evidence" value="ECO:0007669"/>
    <property type="project" value="UniProtKB-UniRule"/>
</dbReference>
<dbReference type="Proteomes" id="UP001221898">
    <property type="component" value="Unassembled WGS sequence"/>
</dbReference>
<keyword evidence="8" id="KW-0325">Glycoprotein</keyword>
<evidence type="ECO:0000256" key="1">
    <source>
        <dbReference type="ARBA" id="ARBA00004167"/>
    </source>
</evidence>
<evidence type="ECO:0000256" key="11">
    <source>
        <dbReference type="SAM" id="Phobius"/>
    </source>
</evidence>
<dbReference type="EMBL" id="JAINUG010000040">
    <property type="protein sequence ID" value="KAJ8407072.1"/>
    <property type="molecule type" value="Genomic_DNA"/>
</dbReference>
<dbReference type="CDD" id="cd11304">
    <property type="entry name" value="Cadherin_repeat"/>
    <property type="match status" value="3"/>
</dbReference>
<dbReference type="InterPro" id="IPR050174">
    <property type="entry name" value="Protocadherin/Cadherin-CA"/>
</dbReference>
<evidence type="ECO:0000256" key="4">
    <source>
        <dbReference type="ARBA" id="ARBA00022837"/>
    </source>
</evidence>
<feature type="region of interest" description="Disordered" evidence="10">
    <location>
        <begin position="605"/>
        <end position="630"/>
    </location>
</feature>
<evidence type="ECO:0000256" key="10">
    <source>
        <dbReference type="SAM" id="MobiDB-lite"/>
    </source>
</evidence>
<dbReference type="InterPro" id="IPR015919">
    <property type="entry name" value="Cadherin-like_sf"/>
</dbReference>
<dbReference type="InterPro" id="IPR013164">
    <property type="entry name" value="Cadherin_N"/>
</dbReference>
<dbReference type="PANTHER" id="PTHR24028">
    <property type="entry name" value="CADHERIN-87A"/>
    <property type="match status" value="1"/>
</dbReference>
<dbReference type="GO" id="GO:0009653">
    <property type="term" value="P:anatomical structure morphogenesis"/>
    <property type="evidence" value="ECO:0007669"/>
    <property type="project" value="UniProtKB-ARBA"/>
</dbReference>
<sequence>MEPAEDPQTSFRFMEEANSSAIHMRPTDGLLTVRELVDREHLCAGSPRCLINFDIVVFYKEKYQLIHVEIEAFDPDEGINGEVVYGLAEESSTEIKRVFKIDPFSGAVTLNAVVDYEIRRSYELNIQAYDLGVNPVPSTCNVIVEVVDVNDNAPDICIKPMTSMTDGVAYITEAAAEESFVALIRTSDRDSGSNGNVRVRLHGHEHFTLQQAYGDAFMIVTTTILDREKIPEYNLTVVAEDLGSPPFRTIKQYTIRARDADEGLNSELSFRILEDKNWLFSINKDSGDIVLKHGLTSVCGDMLEIKVAVSDKGRQPLSRSATVRFFVIEMEPSEDQITVVLQSNDEEYLGMDISVVVIIMLGGGCALLLIAIVTVGLSCKRDRKDRNYDDSERAAPGLFKRSSRNMHNSKDSNVFTEAGCLVNDQTTSSLDDSTCLYEERSGDSETKVFLPSKSFGPRSPCTKPSFEQVSPWQERKYSSSHSSPGSTDQLSVEDSGKGDSDFPDSGSDISDGSRRNPRTLRPLEKSTSHTASTLAMAQRGRPCVISNHRTNGYTIAFSHAPVYNHALANPASWKGRGYGTNIPKANGSLLRTATLSPHFCPRQNVTGNQPDEQSQQNQTVQTERTLSEVI</sequence>
<keyword evidence="6 11" id="KW-1133">Transmembrane helix</keyword>
<dbReference type="PRINTS" id="PR00205">
    <property type="entry name" value="CADHERIN"/>
</dbReference>